<proteinExistence type="predicted"/>
<keyword evidence="3" id="KW-0732">Signal</keyword>
<sequence length="358" mass="37716">RRAANCLPLLGALVLATAHAVAGKVLTAAAATGGAARGSQLSATVRPLQQLQQLQPQQTQMVAPVAVQDWMLTLGASLGSEASSVGYILISVLLYVLVLYDMRIGLLGLGYLVLGLPLLLMPPRRDQYVSLLRLSDHRSRQQHRSGQPRHLTLSTWHSRASLSARIRWLAPAALALYCALDLGISYATAMLAVYGPSSGEDTGAAGSTTGKVAEWWWQLVGLLYGGGAPAAPGAPLVLALARPSSLLLAMQLYRWAFAASAVRNWMRRRDCCSGGSGDESEGETRLPPHGESSGASDDVSGSAATATLPQARRLAKQASAAWFIKRWIILNVDLFSGALLFAAAMASPGVLSLSLLAA</sequence>
<keyword evidence="2" id="KW-1133">Transmembrane helix</keyword>
<feature type="transmembrane region" description="Helical" evidence="2">
    <location>
        <begin position="334"/>
        <end position="357"/>
    </location>
</feature>
<feature type="transmembrane region" description="Helical" evidence="2">
    <location>
        <begin position="87"/>
        <end position="120"/>
    </location>
</feature>
<protein>
    <submittedName>
        <fullName evidence="4">Uncharacterized protein</fullName>
    </submittedName>
</protein>
<dbReference type="EMBL" id="BNCP01000039">
    <property type="protein sequence ID" value="GIL87301.1"/>
    <property type="molecule type" value="Genomic_DNA"/>
</dbReference>
<dbReference type="AlphaFoldDB" id="A0A8J4FSM4"/>
<feature type="compositionally biased region" description="Low complexity" evidence="1">
    <location>
        <begin position="292"/>
        <end position="301"/>
    </location>
</feature>
<reference evidence="4" key="1">
    <citation type="journal article" date="2021" name="Proc. Natl. Acad. Sci. U.S.A.">
        <title>Three genomes in the algal genus Volvox reveal the fate of a haploid sex-determining region after a transition to homothallism.</title>
        <authorList>
            <person name="Yamamoto K."/>
            <person name="Hamaji T."/>
            <person name="Kawai-Toyooka H."/>
            <person name="Matsuzaki R."/>
            <person name="Takahashi F."/>
            <person name="Nishimura Y."/>
            <person name="Kawachi M."/>
            <person name="Noguchi H."/>
            <person name="Minakuchi Y."/>
            <person name="Umen J.G."/>
            <person name="Toyoda A."/>
            <person name="Nozaki H."/>
        </authorList>
    </citation>
    <scope>NUCLEOTIDE SEQUENCE</scope>
    <source>
        <strain evidence="4">NIES-3786</strain>
    </source>
</reference>
<feature type="chain" id="PRO_5035265618" evidence="3">
    <location>
        <begin position="24"/>
        <end position="358"/>
    </location>
</feature>
<dbReference type="Proteomes" id="UP000747110">
    <property type="component" value="Unassembled WGS sequence"/>
</dbReference>
<feature type="transmembrane region" description="Helical" evidence="2">
    <location>
        <begin position="168"/>
        <end position="195"/>
    </location>
</feature>
<keyword evidence="5" id="KW-1185">Reference proteome</keyword>
<keyword evidence="2" id="KW-0812">Transmembrane</keyword>
<organism evidence="4 5">
    <name type="scientific">Volvox reticuliferus</name>
    <dbReference type="NCBI Taxonomy" id="1737510"/>
    <lineage>
        <taxon>Eukaryota</taxon>
        <taxon>Viridiplantae</taxon>
        <taxon>Chlorophyta</taxon>
        <taxon>core chlorophytes</taxon>
        <taxon>Chlorophyceae</taxon>
        <taxon>CS clade</taxon>
        <taxon>Chlamydomonadales</taxon>
        <taxon>Volvocaceae</taxon>
        <taxon>Volvox</taxon>
    </lineage>
</organism>
<accession>A0A8J4FSM4</accession>
<feature type="non-terminal residue" evidence="4">
    <location>
        <position position="1"/>
    </location>
</feature>
<feature type="region of interest" description="Disordered" evidence="1">
    <location>
        <begin position="273"/>
        <end position="301"/>
    </location>
</feature>
<evidence type="ECO:0000256" key="3">
    <source>
        <dbReference type="SAM" id="SignalP"/>
    </source>
</evidence>
<feature type="signal peptide" evidence="3">
    <location>
        <begin position="1"/>
        <end position="23"/>
    </location>
</feature>
<name>A0A8J4FSM4_9CHLO</name>
<evidence type="ECO:0000256" key="2">
    <source>
        <dbReference type="SAM" id="Phobius"/>
    </source>
</evidence>
<comment type="caution">
    <text evidence="4">The sequence shown here is derived from an EMBL/GenBank/DDBJ whole genome shotgun (WGS) entry which is preliminary data.</text>
</comment>
<evidence type="ECO:0000313" key="5">
    <source>
        <dbReference type="Proteomes" id="UP000747110"/>
    </source>
</evidence>
<evidence type="ECO:0000313" key="4">
    <source>
        <dbReference type="EMBL" id="GIL87301.1"/>
    </source>
</evidence>
<feature type="non-terminal residue" evidence="4">
    <location>
        <position position="358"/>
    </location>
</feature>
<keyword evidence="2" id="KW-0472">Membrane</keyword>
<gene>
    <name evidence="4" type="ORF">Vretifemale_15355</name>
</gene>
<evidence type="ECO:0000256" key="1">
    <source>
        <dbReference type="SAM" id="MobiDB-lite"/>
    </source>
</evidence>